<feature type="region of interest" description="Disordered" evidence="1">
    <location>
        <begin position="396"/>
        <end position="468"/>
    </location>
</feature>
<evidence type="ECO:0000313" key="4">
    <source>
        <dbReference type="WBParaSite" id="ACAC_0000873201-mRNA-1"/>
    </source>
</evidence>
<evidence type="ECO:0000256" key="1">
    <source>
        <dbReference type="SAM" id="MobiDB-lite"/>
    </source>
</evidence>
<proteinExistence type="predicted"/>
<dbReference type="WBParaSite" id="ACAC_0000873201-mRNA-1">
    <property type="protein sequence ID" value="ACAC_0000873201-mRNA-1"/>
    <property type="gene ID" value="ACAC_0000873201"/>
</dbReference>
<keyword evidence="2" id="KW-0472">Membrane</keyword>
<name>A0A158P9X4_ANGCA</name>
<dbReference type="Proteomes" id="UP000035642">
    <property type="component" value="Unassembled WGS sequence"/>
</dbReference>
<feature type="compositionally biased region" description="Low complexity" evidence="1">
    <location>
        <begin position="459"/>
        <end position="468"/>
    </location>
</feature>
<sequence length="468" mass="51194">MNNVSETDNMKLMKCGHSSQCESEKEFYPDSYCSSLIEGEGKYCCHDCTEEATSAKDASNTTMKFYAQLTVNSVQCNNDNDCTTGDGGFYVSAKAFLRRVIHLSITIVLLLRQLVNFYFGTFVGNIQMFLMNRGGGAQVEWRRVSIVGVRMMHRVAEQQRRTSEFFGLCADNDPRRKQEDLYRCLGGDPAYDTVGDVIKCDEDKDCNKVEGQPLSDQSTWDFECVTAGGPGEGFCCPVAKCKDRFTYMRTENDCETQMDCLKDEEEKKTNADGRAVCSMYYEKNEKKPNNKCCPIGLKRIDGKTHVNSTTCQGTCPDKEIYGTKVPQYCALPSDGSETGVCFLSPYIIIEERNRQVNPVLKTSLIISVVMTLIFAFLALIMFVNYRSKNFCDKYTPKKKKGKKGKKGKKDDTTTGGRSTKGDSSSKSAMSGTSATGTTGGGTTGGGTTGDGTTGGGTTGDASSTGTAA</sequence>
<evidence type="ECO:0000256" key="2">
    <source>
        <dbReference type="SAM" id="Phobius"/>
    </source>
</evidence>
<dbReference type="AlphaFoldDB" id="A0A158P9X4"/>
<feature type="compositionally biased region" description="Low complexity" evidence="1">
    <location>
        <begin position="413"/>
        <end position="436"/>
    </location>
</feature>
<accession>A0A158P9X4</accession>
<reference evidence="4" key="2">
    <citation type="submission" date="2016-04" db="UniProtKB">
        <authorList>
            <consortium name="WormBaseParasite"/>
        </authorList>
    </citation>
    <scope>IDENTIFICATION</scope>
</reference>
<feature type="compositionally biased region" description="Gly residues" evidence="1">
    <location>
        <begin position="437"/>
        <end position="458"/>
    </location>
</feature>
<reference evidence="3" key="1">
    <citation type="submission" date="2012-09" db="EMBL/GenBank/DDBJ databases">
        <authorList>
            <person name="Martin A.A."/>
        </authorList>
    </citation>
    <scope>NUCLEOTIDE SEQUENCE</scope>
</reference>
<evidence type="ECO:0000313" key="3">
    <source>
        <dbReference type="Proteomes" id="UP000035642"/>
    </source>
</evidence>
<keyword evidence="3" id="KW-1185">Reference proteome</keyword>
<keyword evidence="2" id="KW-1133">Transmembrane helix</keyword>
<feature type="transmembrane region" description="Helical" evidence="2">
    <location>
        <begin position="364"/>
        <end position="385"/>
    </location>
</feature>
<organism evidence="3 4">
    <name type="scientific">Angiostrongylus cantonensis</name>
    <name type="common">Rat lungworm</name>
    <dbReference type="NCBI Taxonomy" id="6313"/>
    <lineage>
        <taxon>Eukaryota</taxon>
        <taxon>Metazoa</taxon>
        <taxon>Ecdysozoa</taxon>
        <taxon>Nematoda</taxon>
        <taxon>Chromadorea</taxon>
        <taxon>Rhabditida</taxon>
        <taxon>Rhabditina</taxon>
        <taxon>Rhabditomorpha</taxon>
        <taxon>Strongyloidea</taxon>
        <taxon>Metastrongylidae</taxon>
        <taxon>Angiostrongylus</taxon>
    </lineage>
</organism>
<feature type="compositionally biased region" description="Basic residues" evidence="1">
    <location>
        <begin position="396"/>
        <end position="407"/>
    </location>
</feature>
<protein>
    <submittedName>
        <fullName evidence="4">DX domain-containing protein</fullName>
    </submittedName>
</protein>
<dbReference type="STRING" id="6313.A0A158P9X4"/>
<keyword evidence="2" id="KW-0812">Transmembrane</keyword>